<organism evidence="9 10">
    <name type="scientific">Nannocystis pusilla</name>
    <dbReference type="NCBI Taxonomy" id="889268"/>
    <lineage>
        <taxon>Bacteria</taxon>
        <taxon>Pseudomonadati</taxon>
        <taxon>Myxococcota</taxon>
        <taxon>Polyangia</taxon>
        <taxon>Nannocystales</taxon>
        <taxon>Nannocystaceae</taxon>
        <taxon>Nannocystis</taxon>
    </lineage>
</organism>
<accession>A0ABS7TWJ2</accession>
<keyword evidence="3" id="KW-1003">Cell membrane</keyword>
<dbReference type="Proteomes" id="UP001139031">
    <property type="component" value="Unassembled WGS sequence"/>
</dbReference>
<dbReference type="CDD" id="cd06173">
    <property type="entry name" value="MFS_MefA_like"/>
    <property type="match status" value="1"/>
</dbReference>
<feature type="transmembrane region" description="Helical" evidence="7">
    <location>
        <begin position="290"/>
        <end position="309"/>
    </location>
</feature>
<sequence>MSAPGLLANREFRRLWLALAVSLFGDWFTYVAVGTLALSESTGLYGVAAVLVAHTLPRALLAPFAGRLVDGRDRRSILVAGSLLRALVVLVMIAVVGGEGTGATVLAGLVFVRMALSAFTDPAASAALPQLVPPAQLGAANALLGATWSAIFALGVAAGGLVTAFVGPRGALAIDAATFVVAALLFASLPRLRPGERTTSGDASASVVAPDFLAAWRRTWRDPPALQAALAKIPVALANGGAWVLLHAVAATESAADVAVTLGLMHGVRGLGSGVGPLLWARFTRLRGTVFGLHLATGVTLAAVALFTVVDAPALLILASVLWGLGMGATWVTSTTRIQLLTPNALLGRLAAIDLMGHTIAQCLGGLLGAIVADAVLAPAGAGWFGAGAGLLAWALLALLVRTRGPSPQ</sequence>
<feature type="domain" description="Major facilitator superfamily (MFS) profile" evidence="8">
    <location>
        <begin position="224"/>
        <end position="409"/>
    </location>
</feature>
<name>A0ABS7TWJ2_9BACT</name>
<evidence type="ECO:0000313" key="9">
    <source>
        <dbReference type="EMBL" id="MBZ5712502.1"/>
    </source>
</evidence>
<feature type="transmembrane region" description="Helical" evidence="7">
    <location>
        <begin position="382"/>
        <end position="401"/>
    </location>
</feature>
<keyword evidence="5 7" id="KW-1133">Transmembrane helix</keyword>
<feature type="transmembrane region" description="Helical" evidence="7">
    <location>
        <begin position="140"/>
        <end position="165"/>
    </location>
</feature>
<keyword evidence="6 7" id="KW-0472">Membrane</keyword>
<proteinExistence type="predicted"/>
<keyword evidence="2" id="KW-0813">Transport</keyword>
<feature type="transmembrane region" description="Helical" evidence="7">
    <location>
        <begin position="355"/>
        <end position="376"/>
    </location>
</feature>
<evidence type="ECO:0000256" key="6">
    <source>
        <dbReference type="ARBA" id="ARBA00023136"/>
    </source>
</evidence>
<comment type="subcellular location">
    <subcellularLocation>
        <location evidence="1">Cell membrane</location>
        <topology evidence="1">Multi-pass membrane protein</topology>
    </subcellularLocation>
</comment>
<feature type="transmembrane region" description="Helical" evidence="7">
    <location>
        <begin position="15"/>
        <end position="38"/>
    </location>
</feature>
<dbReference type="InterPro" id="IPR010290">
    <property type="entry name" value="TM_effector"/>
</dbReference>
<dbReference type="SUPFAM" id="SSF103473">
    <property type="entry name" value="MFS general substrate transporter"/>
    <property type="match status" value="1"/>
</dbReference>
<dbReference type="InterPro" id="IPR036259">
    <property type="entry name" value="MFS_trans_sf"/>
</dbReference>
<evidence type="ECO:0000256" key="1">
    <source>
        <dbReference type="ARBA" id="ARBA00004651"/>
    </source>
</evidence>
<reference evidence="9" key="1">
    <citation type="submission" date="2021-08" db="EMBL/GenBank/DDBJ databases">
        <authorList>
            <person name="Stevens D.C."/>
        </authorList>
    </citation>
    <scope>NUCLEOTIDE SEQUENCE</scope>
    <source>
        <strain evidence="9">DSM 53165</strain>
    </source>
</reference>
<evidence type="ECO:0000256" key="3">
    <source>
        <dbReference type="ARBA" id="ARBA00022475"/>
    </source>
</evidence>
<feature type="transmembrane region" description="Helical" evidence="7">
    <location>
        <begin position="44"/>
        <end position="65"/>
    </location>
</feature>
<protein>
    <submittedName>
        <fullName evidence="9">MFS transporter</fullName>
    </submittedName>
</protein>
<keyword evidence="10" id="KW-1185">Reference proteome</keyword>
<gene>
    <name evidence="9" type="ORF">K7C98_24940</name>
</gene>
<dbReference type="InterPro" id="IPR022324">
    <property type="entry name" value="Bacilysin_exporter_BacE_put"/>
</dbReference>
<keyword evidence="4 7" id="KW-0812">Transmembrane</keyword>
<feature type="transmembrane region" description="Helical" evidence="7">
    <location>
        <begin position="315"/>
        <end position="334"/>
    </location>
</feature>
<dbReference type="InterPro" id="IPR020846">
    <property type="entry name" value="MFS_dom"/>
</dbReference>
<dbReference type="PRINTS" id="PR01988">
    <property type="entry name" value="EXPORTERBACE"/>
</dbReference>
<dbReference type="RefSeq" id="WP_224194258.1">
    <property type="nucleotide sequence ID" value="NZ_JAIRAU010000031.1"/>
</dbReference>
<dbReference type="PANTHER" id="PTHR43266">
    <property type="entry name" value="MACROLIDE-EFFLUX PROTEIN"/>
    <property type="match status" value="1"/>
</dbReference>
<dbReference type="PROSITE" id="PS50850">
    <property type="entry name" value="MFS"/>
    <property type="match status" value="1"/>
</dbReference>
<dbReference type="EMBL" id="JAIRAU010000031">
    <property type="protein sequence ID" value="MBZ5712502.1"/>
    <property type="molecule type" value="Genomic_DNA"/>
</dbReference>
<dbReference type="PANTHER" id="PTHR43266:SF2">
    <property type="entry name" value="MAJOR FACILITATOR SUPERFAMILY (MFS) PROFILE DOMAIN-CONTAINING PROTEIN"/>
    <property type="match status" value="1"/>
</dbReference>
<evidence type="ECO:0000256" key="2">
    <source>
        <dbReference type="ARBA" id="ARBA00022448"/>
    </source>
</evidence>
<evidence type="ECO:0000256" key="5">
    <source>
        <dbReference type="ARBA" id="ARBA00022989"/>
    </source>
</evidence>
<evidence type="ECO:0000256" key="7">
    <source>
        <dbReference type="SAM" id="Phobius"/>
    </source>
</evidence>
<dbReference type="Gene3D" id="1.20.1250.20">
    <property type="entry name" value="MFS general substrate transporter like domains"/>
    <property type="match status" value="1"/>
</dbReference>
<feature type="transmembrane region" description="Helical" evidence="7">
    <location>
        <begin position="171"/>
        <end position="189"/>
    </location>
</feature>
<evidence type="ECO:0000313" key="10">
    <source>
        <dbReference type="Proteomes" id="UP001139031"/>
    </source>
</evidence>
<dbReference type="Pfam" id="PF05977">
    <property type="entry name" value="MFS_3"/>
    <property type="match status" value="1"/>
</dbReference>
<comment type="caution">
    <text evidence="9">The sequence shown here is derived from an EMBL/GenBank/DDBJ whole genome shotgun (WGS) entry which is preliminary data.</text>
</comment>
<evidence type="ECO:0000259" key="8">
    <source>
        <dbReference type="PROSITE" id="PS50850"/>
    </source>
</evidence>
<evidence type="ECO:0000256" key="4">
    <source>
        <dbReference type="ARBA" id="ARBA00022692"/>
    </source>
</evidence>